<organism evidence="1 2">
    <name type="scientific">Microbulbifer taiwanensis</name>
    <dbReference type="NCBI Taxonomy" id="986746"/>
    <lineage>
        <taxon>Bacteria</taxon>
        <taxon>Pseudomonadati</taxon>
        <taxon>Pseudomonadota</taxon>
        <taxon>Gammaproteobacteria</taxon>
        <taxon>Cellvibrionales</taxon>
        <taxon>Microbulbiferaceae</taxon>
        <taxon>Microbulbifer</taxon>
    </lineage>
</organism>
<sequence length="149" mass="17526">MEDDKYIEWRNLIGAFMIRFAEVEFEIARALIDFSTQNYGEFKNLEFSKRVNKLRNFISNMELSISERSELHKIMDDLIELADIRNTIAHNPIRISLESIFLDTAWDEIRSLRNQESVVTLDVLSNKLSKLMVTEERLHELIGNATFEL</sequence>
<evidence type="ECO:0000313" key="2">
    <source>
        <dbReference type="Proteomes" id="UP001596425"/>
    </source>
</evidence>
<comment type="caution">
    <text evidence="1">The sequence shown here is derived from an EMBL/GenBank/DDBJ whole genome shotgun (WGS) entry which is preliminary data.</text>
</comment>
<evidence type="ECO:0000313" key="1">
    <source>
        <dbReference type="EMBL" id="MFC6635046.1"/>
    </source>
</evidence>
<name>A0ABW1YQZ3_9GAMM</name>
<dbReference type="RefSeq" id="WP_193195057.1">
    <property type="nucleotide sequence ID" value="NZ_JACZFR010000074.1"/>
</dbReference>
<accession>A0ABW1YQZ3</accession>
<dbReference type="EMBL" id="JBHSVR010000001">
    <property type="protein sequence ID" value="MFC6635046.1"/>
    <property type="molecule type" value="Genomic_DNA"/>
</dbReference>
<protein>
    <recommendedName>
        <fullName evidence="3">Cthe-2314-like HEPN domain-containing protein</fullName>
    </recommendedName>
</protein>
<reference evidence="2" key="1">
    <citation type="journal article" date="2019" name="Int. J. Syst. Evol. Microbiol.">
        <title>The Global Catalogue of Microorganisms (GCM) 10K type strain sequencing project: providing services to taxonomists for standard genome sequencing and annotation.</title>
        <authorList>
            <consortium name="The Broad Institute Genomics Platform"/>
            <consortium name="The Broad Institute Genome Sequencing Center for Infectious Disease"/>
            <person name="Wu L."/>
            <person name="Ma J."/>
        </authorList>
    </citation>
    <scope>NUCLEOTIDE SEQUENCE [LARGE SCALE GENOMIC DNA]</scope>
    <source>
        <strain evidence="2">CGMCC 1.13718</strain>
    </source>
</reference>
<proteinExistence type="predicted"/>
<dbReference type="Proteomes" id="UP001596425">
    <property type="component" value="Unassembled WGS sequence"/>
</dbReference>
<evidence type="ECO:0008006" key="3">
    <source>
        <dbReference type="Google" id="ProtNLM"/>
    </source>
</evidence>
<keyword evidence="2" id="KW-1185">Reference proteome</keyword>
<gene>
    <name evidence="1" type="ORF">ACFQBM_17285</name>
</gene>